<dbReference type="EMBL" id="LT841305">
    <property type="protein sequence ID" value="SMH65585.1"/>
    <property type="molecule type" value="Genomic_DNA"/>
</dbReference>
<evidence type="ECO:0000256" key="5">
    <source>
        <dbReference type="ARBA" id="ARBA00022741"/>
    </source>
</evidence>
<keyword evidence="4" id="KW-0808">Transferase</keyword>
<dbReference type="RefSeq" id="WP_172804426.1">
    <property type="nucleotide sequence ID" value="NZ_CCCS020000032.1"/>
</dbReference>
<keyword evidence="11" id="KW-0472">Membrane</keyword>
<evidence type="ECO:0000313" key="16">
    <source>
        <dbReference type="Proteomes" id="UP000193925"/>
    </source>
</evidence>
<organism evidence="13">
    <name type="scientific">Acidithiobacillus ferrivorans</name>
    <dbReference type="NCBI Taxonomy" id="160808"/>
    <lineage>
        <taxon>Bacteria</taxon>
        <taxon>Pseudomonadati</taxon>
        <taxon>Pseudomonadota</taxon>
        <taxon>Acidithiobacillia</taxon>
        <taxon>Acidithiobacillales</taxon>
        <taxon>Acidithiobacillaceae</taxon>
        <taxon>Acidithiobacillus</taxon>
    </lineage>
</organism>
<dbReference type="PANTHER" id="PTHR43065:SF10">
    <property type="entry name" value="PEROXIDE STRESS-ACTIVATED HISTIDINE KINASE MAK3"/>
    <property type="match status" value="1"/>
</dbReference>
<dbReference type="EC" id="2.7.13.3" evidence="2"/>
<dbReference type="InterPro" id="IPR003594">
    <property type="entry name" value="HATPase_dom"/>
</dbReference>
<sequence>MSSSFKDDQVSVRGSASPDPHEVSTLPTFLARFVRNLTRSYIVVVHPIFRSWQNMTWRAKSMAFVLLLVALIYLLIALFLYTSVRTDLTSQVQTELMRLTQNLASDAADPLLLKDGGKLSKLANSNNPLVRSIVVVNHLGVIVASKNISQLGQVLRLPLPDMANHQTDQFIAPILAGGHRLGAVWVNSDRQQIAELVNQRLNRTTSRLLILGLITALLGLLGAYLVSLAMTRPVLRLLGEIENMGARLGLEERPTTPCQQQPLSGDELHRLERAFRLTEQRLKEHLTELRQLHQRQQAMQCMATIGEMSAQVAHEIRNALSSLRGAARYLVRHGNEENQGDFICIIEEEVQRLYDMTQGFLDFGRPYAAMPVDIEIRSLLKHSVQRHTIDLEAKAITISVDCPPSLHAVLDPSLIGQALSNLLLNAIDALPPTGGHIFLYAESLPYYQLNIGVRDNGPGIPDEKRSTIFKPYVTTKTKGSGLGLAVVTKIMMVHDGGVELRATASGADFVLHLPLRLPAQVKNRLS</sequence>
<evidence type="ECO:0000313" key="17">
    <source>
        <dbReference type="Proteomes" id="UP000595420"/>
    </source>
</evidence>
<name>A0A060UN23_9PROT</name>
<evidence type="ECO:0000313" key="13">
    <source>
        <dbReference type="EMBL" id="CDQ10007.1"/>
    </source>
</evidence>
<dbReference type="PRINTS" id="PR00344">
    <property type="entry name" value="BCTRLSENSOR"/>
</dbReference>
<feature type="transmembrane region" description="Helical" evidence="11">
    <location>
        <begin position="61"/>
        <end position="81"/>
    </location>
</feature>
<dbReference type="PANTHER" id="PTHR43065">
    <property type="entry name" value="SENSOR HISTIDINE KINASE"/>
    <property type="match status" value="1"/>
</dbReference>
<keyword evidence="3" id="KW-0597">Phosphoprotein</keyword>
<keyword evidence="11" id="KW-1133">Transmembrane helix</keyword>
<evidence type="ECO:0000313" key="15">
    <source>
        <dbReference type="EMBL" id="SMH65585.1"/>
    </source>
</evidence>
<dbReference type="GO" id="GO:0005524">
    <property type="term" value="F:ATP binding"/>
    <property type="evidence" value="ECO:0007669"/>
    <property type="project" value="UniProtKB-KW"/>
</dbReference>
<evidence type="ECO:0000256" key="1">
    <source>
        <dbReference type="ARBA" id="ARBA00000085"/>
    </source>
</evidence>
<evidence type="ECO:0000256" key="9">
    <source>
        <dbReference type="SAM" id="Coils"/>
    </source>
</evidence>
<protein>
    <recommendedName>
        <fullName evidence="2">histidine kinase</fullName>
        <ecNumber evidence="2">2.7.13.3</ecNumber>
    </recommendedName>
</protein>
<dbReference type="PROSITE" id="PS50109">
    <property type="entry name" value="HIS_KIN"/>
    <property type="match status" value="1"/>
</dbReference>
<evidence type="ECO:0000256" key="6">
    <source>
        <dbReference type="ARBA" id="ARBA00022777"/>
    </source>
</evidence>
<dbReference type="Pfam" id="PF02518">
    <property type="entry name" value="HATPase_c"/>
    <property type="match status" value="1"/>
</dbReference>
<evidence type="ECO:0000256" key="4">
    <source>
        <dbReference type="ARBA" id="ARBA00022679"/>
    </source>
</evidence>
<reference evidence="13" key="1">
    <citation type="submission" date="2014-03" db="EMBL/GenBank/DDBJ databases">
        <authorList>
            <person name="Genoscope - CEA"/>
        </authorList>
    </citation>
    <scope>NUCLEOTIDE SEQUENCE [LARGE SCALE GENOMIC DNA]</scope>
    <source>
        <strain evidence="13">CF27</strain>
    </source>
</reference>
<gene>
    <name evidence="15" type="ORF">AFERRI_20368</name>
    <name evidence="13" type="ORF">AFERRI_380014</name>
    <name evidence="14" type="ORF">H2515_03980</name>
</gene>
<evidence type="ECO:0000256" key="11">
    <source>
        <dbReference type="SAM" id="Phobius"/>
    </source>
</evidence>
<dbReference type="Gene3D" id="6.10.340.10">
    <property type="match status" value="1"/>
</dbReference>
<keyword evidence="11" id="KW-0812">Transmembrane</keyword>
<feature type="domain" description="Histidine kinase" evidence="12">
    <location>
        <begin position="311"/>
        <end position="517"/>
    </location>
</feature>
<dbReference type="Gene3D" id="1.10.287.130">
    <property type="match status" value="1"/>
</dbReference>
<accession>A0A060UN23</accession>
<reference evidence="13" key="2">
    <citation type="submission" date="2014-07" db="EMBL/GenBank/DDBJ databases">
        <title>Initial genome analysis of the psychrotolerant acidophile Acidithiobacillus ferrivorans CF27: insights into iron and sulfur oxidation pathways and into biofilm formation.</title>
        <authorList>
            <person name="Talla E."/>
            <person name="Hedrich S."/>
            <person name="Mangenot S."/>
            <person name="Ji B."/>
            <person name="Johnson D.B."/>
            <person name="Barbe V."/>
            <person name="Bonnefoy V."/>
        </authorList>
    </citation>
    <scope>NUCLEOTIDE SEQUENCE [LARGE SCALE GENOMIC DNA]</scope>
    <source>
        <strain evidence="13">CF27</strain>
    </source>
</reference>
<evidence type="ECO:0000256" key="3">
    <source>
        <dbReference type="ARBA" id="ARBA00022553"/>
    </source>
</evidence>
<dbReference type="GO" id="GO:0000155">
    <property type="term" value="F:phosphorelay sensor kinase activity"/>
    <property type="evidence" value="ECO:0007669"/>
    <property type="project" value="InterPro"/>
</dbReference>
<keyword evidence="16" id="KW-1185">Reference proteome</keyword>
<keyword evidence="5" id="KW-0547">Nucleotide-binding</keyword>
<evidence type="ECO:0000256" key="8">
    <source>
        <dbReference type="ARBA" id="ARBA00023012"/>
    </source>
</evidence>
<dbReference type="CDD" id="cd00082">
    <property type="entry name" value="HisKA"/>
    <property type="match status" value="1"/>
</dbReference>
<proteinExistence type="predicted"/>
<dbReference type="Gene3D" id="3.30.565.10">
    <property type="entry name" value="Histidine kinase-like ATPase, C-terminal domain"/>
    <property type="match status" value="1"/>
</dbReference>
<keyword evidence="9" id="KW-0175">Coiled coil</keyword>
<dbReference type="AlphaFoldDB" id="A0A060UN23"/>
<keyword evidence="6 13" id="KW-0418">Kinase</keyword>
<dbReference type="SUPFAM" id="SSF55874">
    <property type="entry name" value="ATPase domain of HSP90 chaperone/DNA topoisomerase II/histidine kinase"/>
    <property type="match status" value="1"/>
</dbReference>
<feature type="transmembrane region" description="Helical" evidence="11">
    <location>
        <begin position="208"/>
        <end position="230"/>
    </location>
</feature>
<comment type="catalytic activity">
    <reaction evidence="1">
        <text>ATP + protein L-histidine = ADP + protein N-phospho-L-histidine.</text>
        <dbReference type="EC" id="2.7.13.3"/>
    </reaction>
</comment>
<evidence type="ECO:0000313" key="14">
    <source>
        <dbReference type="EMBL" id="QQD73450.1"/>
    </source>
</evidence>
<dbReference type="EMBL" id="CCCS020000032">
    <property type="protein sequence ID" value="CDQ10007.1"/>
    <property type="molecule type" value="Genomic_DNA"/>
</dbReference>
<dbReference type="EMBL" id="CP059488">
    <property type="protein sequence ID" value="QQD73450.1"/>
    <property type="molecule type" value="Genomic_DNA"/>
</dbReference>
<dbReference type="SMART" id="SM00388">
    <property type="entry name" value="HisKA"/>
    <property type="match status" value="1"/>
</dbReference>
<dbReference type="InterPro" id="IPR036890">
    <property type="entry name" value="HATPase_C_sf"/>
</dbReference>
<feature type="region of interest" description="Disordered" evidence="10">
    <location>
        <begin position="1"/>
        <end position="22"/>
    </location>
</feature>
<reference evidence="15 16" key="3">
    <citation type="submission" date="2017-03" db="EMBL/GenBank/DDBJ databases">
        <authorList>
            <person name="Regsiter A."/>
            <person name="William W."/>
        </authorList>
    </citation>
    <scope>NUCLEOTIDE SEQUENCE [LARGE SCALE GENOMIC DNA]</scope>
    <source>
        <strain evidence="15">PRJEB5721</strain>
    </source>
</reference>
<dbReference type="SMART" id="SM00387">
    <property type="entry name" value="HATPase_c"/>
    <property type="match status" value="1"/>
</dbReference>
<evidence type="ECO:0000259" key="12">
    <source>
        <dbReference type="PROSITE" id="PS50109"/>
    </source>
</evidence>
<feature type="compositionally biased region" description="Basic and acidic residues" evidence="10">
    <location>
        <begin position="1"/>
        <end position="10"/>
    </location>
</feature>
<dbReference type="Pfam" id="PF00512">
    <property type="entry name" value="HisKA"/>
    <property type="match status" value="1"/>
</dbReference>
<dbReference type="InterPro" id="IPR004358">
    <property type="entry name" value="Sig_transdc_His_kin-like_C"/>
</dbReference>
<evidence type="ECO:0000256" key="2">
    <source>
        <dbReference type="ARBA" id="ARBA00012438"/>
    </source>
</evidence>
<keyword evidence="8" id="KW-0902">Two-component regulatory system</keyword>
<evidence type="ECO:0000256" key="7">
    <source>
        <dbReference type="ARBA" id="ARBA00022840"/>
    </source>
</evidence>
<keyword evidence="7" id="KW-0067">ATP-binding</keyword>
<dbReference type="Proteomes" id="UP000193925">
    <property type="component" value="Chromosome AFERRI"/>
</dbReference>
<dbReference type="InterPro" id="IPR003661">
    <property type="entry name" value="HisK_dim/P_dom"/>
</dbReference>
<dbReference type="InterPro" id="IPR005467">
    <property type="entry name" value="His_kinase_dom"/>
</dbReference>
<feature type="coiled-coil region" evidence="9">
    <location>
        <begin position="268"/>
        <end position="295"/>
    </location>
</feature>
<reference evidence="14 17" key="4">
    <citation type="submission" date="2020-07" db="EMBL/GenBank/DDBJ databases">
        <title>Complete genome sequence analysis of Acidithiobacillus ferrivorans XJFY6S-08 reveals extreme environmental adaptation to alpine acid mine drainage.</title>
        <authorList>
            <person name="Yan L."/>
            <person name="Ni Y."/>
        </authorList>
    </citation>
    <scope>NUCLEOTIDE SEQUENCE [LARGE SCALE GENOMIC DNA]</scope>
    <source>
        <strain evidence="14 17">XJFY6S-08</strain>
    </source>
</reference>
<evidence type="ECO:0000256" key="10">
    <source>
        <dbReference type="SAM" id="MobiDB-lite"/>
    </source>
</evidence>
<dbReference type="InterPro" id="IPR036097">
    <property type="entry name" value="HisK_dim/P_sf"/>
</dbReference>
<dbReference type="Proteomes" id="UP000595420">
    <property type="component" value="Chromosome"/>
</dbReference>
<dbReference type="SUPFAM" id="SSF47384">
    <property type="entry name" value="Homodimeric domain of signal transducing histidine kinase"/>
    <property type="match status" value="1"/>
</dbReference>